<organism evidence="1 2">
    <name type="scientific">Anditalea andensis</name>
    <dbReference type="NCBI Taxonomy" id="1048983"/>
    <lineage>
        <taxon>Bacteria</taxon>
        <taxon>Pseudomonadati</taxon>
        <taxon>Bacteroidota</taxon>
        <taxon>Cytophagia</taxon>
        <taxon>Cytophagales</taxon>
        <taxon>Cytophagaceae</taxon>
        <taxon>Anditalea</taxon>
    </lineage>
</organism>
<protein>
    <submittedName>
        <fullName evidence="1">Uncharacterized protein</fullName>
    </submittedName>
</protein>
<comment type="caution">
    <text evidence="1">The sequence shown here is derived from an EMBL/GenBank/DDBJ whole genome shotgun (WGS) entry which is preliminary data.</text>
</comment>
<dbReference type="OrthoDB" id="711499at2"/>
<dbReference type="Proteomes" id="UP000027821">
    <property type="component" value="Unassembled WGS sequence"/>
</dbReference>
<dbReference type="STRING" id="1048983.EL17_23185"/>
<dbReference type="AlphaFoldDB" id="A0A074LD57"/>
<keyword evidence="2" id="KW-1185">Reference proteome</keyword>
<dbReference type="EMBL" id="JMIH01000040">
    <property type="protein sequence ID" value="KEO71707.1"/>
    <property type="molecule type" value="Genomic_DNA"/>
</dbReference>
<evidence type="ECO:0000313" key="2">
    <source>
        <dbReference type="Proteomes" id="UP000027821"/>
    </source>
</evidence>
<sequence>MIKKRCVIYAKDIQRITGRSERYGQKVLSKIRVLLNKSPDQFVTVEEFSLFSGIPEAQVEMYMD</sequence>
<evidence type="ECO:0000313" key="1">
    <source>
        <dbReference type="EMBL" id="KEO71707.1"/>
    </source>
</evidence>
<name>A0A074LD57_9BACT</name>
<proteinExistence type="predicted"/>
<reference evidence="1 2" key="1">
    <citation type="submission" date="2014-04" db="EMBL/GenBank/DDBJ databases">
        <title>Characterization and application of a salt tolerant electro-active bacterium.</title>
        <authorList>
            <person name="Yang L."/>
            <person name="Wei S."/>
            <person name="Tay Q.X.M."/>
        </authorList>
    </citation>
    <scope>NUCLEOTIDE SEQUENCE [LARGE SCALE GENOMIC DNA]</scope>
    <source>
        <strain evidence="1 2">LY1</strain>
    </source>
</reference>
<accession>A0A074LD57</accession>
<gene>
    <name evidence="1" type="ORF">EL17_23185</name>
</gene>
<dbReference type="RefSeq" id="WP_035079674.1">
    <property type="nucleotide sequence ID" value="NZ_JMIH01000040.1"/>
</dbReference>